<name>A0A084VEP2_ANOSI</name>
<organism evidence="1">
    <name type="scientific">Anopheles sinensis</name>
    <name type="common">Mosquito</name>
    <dbReference type="NCBI Taxonomy" id="74873"/>
    <lineage>
        <taxon>Eukaryota</taxon>
        <taxon>Metazoa</taxon>
        <taxon>Ecdysozoa</taxon>
        <taxon>Arthropoda</taxon>
        <taxon>Hexapoda</taxon>
        <taxon>Insecta</taxon>
        <taxon>Pterygota</taxon>
        <taxon>Neoptera</taxon>
        <taxon>Endopterygota</taxon>
        <taxon>Diptera</taxon>
        <taxon>Nematocera</taxon>
        <taxon>Culicoidea</taxon>
        <taxon>Culicidae</taxon>
        <taxon>Anophelinae</taxon>
        <taxon>Anopheles</taxon>
    </lineage>
</organism>
<dbReference type="AlphaFoldDB" id="A0A084VEP2"/>
<evidence type="ECO:0000313" key="1">
    <source>
        <dbReference type="EMBL" id="KFB36436.1"/>
    </source>
</evidence>
<proteinExistence type="predicted"/>
<accession>A0A084VEP2</accession>
<evidence type="ECO:0000313" key="2">
    <source>
        <dbReference type="EnsemblMetazoa" id="ASIC003606-PA"/>
    </source>
</evidence>
<reference evidence="2" key="2">
    <citation type="submission" date="2020-05" db="UniProtKB">
        <authorList>
            <consortium name="EnsemblMetazoa"/>
        </authorList>
    </citation>
    <scope>IDENTIFICATION</scope>
</reference>
<dbReference type="Proteomes" id="UP000030765">
    <property type="component" value="Unassembled WGS sequence"/>
</dbReference>
<protein>
    <submittedName>
        <fullName evidence="1 2">Pyridoxal-dependent decarboxylase</fullName>
    </submittedName>
</protein>
<dbReference type="EnsemblMetazoa" id="ASIC003606-RA">
    <property type="protein sequence ID" value="ASIC003606-PA"/>
    <property type="gene ID" value="ASIC003606"/>
</dbReference>
<dbReference type="EMBL" id="KE524778">
    <property type="protein sequence ID" value="KFB36436.1"/>
    <property type="molecule type" value="Genomic_DNA"/>
</dbReference>
<dbReference type="VEuPathDB" id="VectorBase:ASIC003606"/>
<sequence>MPTSRIPRTGTRPAIRAAVARHFSSIRAAERVGYLREAPVCTNKWLRFGQQVIVTNVDSYRRYCWSEFPENTEKFLILFHGKQQSVGMFGTFDLVIPRRKCRLVGGFVRLIVLLQLFGFPDGSWGKLATAEHAILEQIDASLHVLQDGSCRQDMNRTIQAVTNRDAWAMASELQADL</sequence>
<keyword evidence="3" id="KW-1185">Reference proteome</keyword>
<dbReference type="VEuPathDB" id="VectorBase:ASIS003789"/>
<reference evidence="1 3" key="1">
    <citation type="journal article" date="2014" name="BMC Genomics">
        <title>Genome sequence of Anopheles sinensis provides insight into genetics basis of mosquito competence for malaria parasites.</title>
        <authorList>
            <person name="Zhou D."/>
            <person name="Zhang D."/>
            <person name="Ding G."/>
            <person name="Shi L."/>
            <person name="Hou Q."/>
            <person name="Ye Y."/>
            <person name="Xu Y."/>
            <person name="Zhou H."/>
            <person name="Xiong C."/>
            <person name="Li S."/>
            <person name="Yu J."/>
            <person name="Hong S."/>
            <person name="Yu X."/>
            <person name="Zou P."/>
            <person name="Chen C."/>
            <person name="Chang X."/>
            <person name="Wang W."/>
            <person name="Lv Y."/>
            <person name="Sun Y."/>
            <person name="Ma L."/>
            <person name="Shen B."/>
            <person name="Zhu C."/>
        </authorList>
    </citation>
    <scope>NUCLEOTIDE SEQUENCE [LARGE SCALE GENOMIC DNA]</scope>
</reference>
<dbReference type="EMBL" id="ATLV01012285">
    <property type="status" value="NOT_ANNOTATED_CDS"/>
    <property type="molecule type" value="Genomic_DNA"/>
</dbReference>
<gene>
    <name evidence="1" type="ORF">ZHAS_00003606</name>
</gene>
<evidence type="ECO:0000313" key="3">
    <source>
        <dbReference type="Proteomes" id="UP000030765"/>
    </source>
</evidence>